<dbReference type="EMBL" id="NJEU01000351">
    <property type="protein sequence ID" value="PHH75810.1"/>
    <property type="molecule type" value="Genomic_DNA"/>
</dbReference>
<dbReference type="Proteomes" id="UP000224854">
    <property type="component" value="Unassembled WGS sequence"/>
</dbReference>
<dbReference type="AlphaFoldDB" id="A0A2C5Z7Q3"/>
<dbReference type="SUPFAM" id="SSF52777">
    <property type="entry name" value="CoA-dependent acyltransferases"/>
    <property type="match status" value="1"/>
</dbReference>
<evidence type="ECO:0000313" key="2">
    <source>
        <dbReference type="EMBL" id="PHH75810.1"/>
    </source>
</evidence>
<feature type="region of interest" description="Disordered" evidence="1">
    <location>
        <begin position="1"/>
        <end position="44"/>
    </location>
</feature>
<gene>
    <name evidence="2" type="ORF">CDD82_4276</name>
</gene>
<organism evidence="2 3">
    <name type="scientific">Ophiocordyceps australis</name>
    <dbReference type="NCBI Taxonomy" id="1399860"/>
    <lineage>
        <taxon>Eukaryota</taxon>
        <taxon>Fungi</taxon>
        <taxon>Dikarya</taxon>
        <taxon>Ascomycota</taxon>
        <taxon>Pezizomycotina</taxon>
        <taxon>Sordariomycetes</taxon>
        <taxon>Hypocreomycetidae</taxon>
        <taxon>Hypocreales</taxon>
        <taxon>Ophiocordycipitaceae</taxon>
        <taxon>Ophiocordyceps</taxon>
    </lineage>
</organism>
<proteinExistence type="predicted"/>
<accession>A0A2C5Z7Q3</accession>
<name>A0A2C5Z7Q3_9HYPO</name>
<reference evidence="2 3" key="1">
    <citation type="submission" date="2017-06" db="EMBL/GenBank/DDBJ databases">
        <title>Ant-infecting Ophiocordyceps genomes reveal a high diversity of potential behavioral manipulation genes and a possible major role for enterotoxins.</title>
        <authorList>
            <person name="De Bekker C."/>
            <person name="Evans H.C."/>
            <person name="Brachmann A."/>
            <person name="Hughes D.P."/>
        </authorList>
    </citation>
    <scope>NUCLEOTIDE SEQUENCE [LARGE SCALE GENOMIC DNA]</scope>
    <source>
        <strain evidence="2 3">1348a</strain>
    </source>
</reference>
<dbReference type="Gene3D" id="3.30.559.30">
    <property type="entry name" value="Nonribosomal peptide synthetase, condensation domain"/>
    <property type="match status" value="1"/>
</dbReference>
<sequence length="260" mass="27589">MCERQDENKAELEEGRNGNEGQETRDGNEGDGSRDGNEGQEATSGYTSLTTHHALANLASLSTTASTHGTSLHALILASCTTSLRALFPALSLVGVYLADPSPTPYPTLALVPIKLPPPCRAATLLTTARALQADIAALDASARRVSLAELHTWTRASVQVFVNVVVVRPSEGFLLPADRGPESNEGQTTTTNHDLLAHEWVVKNVARHAYPPMVDVEVAVHGNDLTIGVFAPRERLGGDGAQRLVEGVVSCLTGIQDEV</sequence>
<evidence type="ECO:0008006" key="4">
    <source>
        <dbReference type="Google" id="ProtNLM"/>
    </source>
</evidence>
<evidence type="ECO:0000256" key="1">
    <source>
        <dbReference type="SAM" id="MobiDB-lite"/>
    </source>
</evidence>
<dbReference type="OrthoDB" id="416786at2759"/>
<feature type="compositionally biased region" description="Basic and acidic residues" evidence="1">
    <location>
        <begin position="1"/>
        <end position="37"/>
    </location>
</feature>
<protein>
    <recommendedName>
        <fullName evidence="4">Condensation domain-containing protein</fullName>
    </recommendedName>
</protein>
<comment type="caution">
    <text evidence="2">The sequence shown here is derived from an EMBL/GenBank/DDBJ whole genome shotgun (WGS) entry which is preliminary data.</text>
</comment>
<keyword evidence="3" id="KW-1185">Reference proteome</keyword>
<evidence type="ECO:0000313" key="3">
    <source>
        <dbReference type="Proteomes" id="UP000224854"/>
    </source>
</evidence>